<feature type="region of interest" description="Disordered" evidence="1">
    <location>
        <begin position="53"/>
        <end position="80"/>
    </location>
</feature>
<protein>
    <submittedName>
        <fullName evidence="3">Uncharacterized protein LOC106009628 isoform X1</fullName>
    </submittedName>
</protein>
<reference evidence="3" key="1">
    <citation type="submission" date="2025-08" db="UniProtKB">
        <authorList>
            <consortium name="RefSeq"/>
        </authorList>
    </citation>
    <scope>IDENTIFICATION</scope>
</reference>
<sequence length="258" mass="27551">MCVSSRLQLRGRPGEPPRPLRTFRASSAVARGRPLWIFLAGLGHSGLPAAGKAEVRPGRNKGPGAVSAEGEGRRRAAPAGARAVASFPPGEAAAEGTCKYGRVFGSAGCLEPRTECKGNRRLSSSRIFLEESLLSTSSTSRCTPENASPPAQQREERRPEVWGSGISAFGPRPQRPHFRPAGPSPRRLPHLHLSRRLRTEPLARRPGRGILRGHPDGSGPKRCLSGLRVTLSGPVAVRRPGEARGRVAGYQGPLAQAW</sequence>
<accession>A0AAX6T7S0</accession>
<dbReference type="Proteomes" id="UP000694906">
    <property type="component" value="Unplaced"/>
</dbReference>
<dbReference type="RefSeq" id="XP_021116481.1">
    <property type="nucleotide sequence ID" value="XM_021260822.1"/>
</dbReference>
<feature type="region of interest" description="Disordered" evidence="1">
    <location>
        <begin position="135"/>
        <end position="189"/>
    </location>
</feature>
<dbReference type="AlphaFoldDB" id="A0AAX6T7S0"/>
<name>A0AAX6T7S0_HETGA</name>
<evidence type="ECO:0000313" key="3">
    <source>
        <dbReference type="RefSeq" id="XP_021116481.1"/>
    </source>
</evidence>
<feature type="compositionally biased region" description="Polar residues" evidence="1">
    <location>
        <begin position="141"/>
        <end position="151"/>
    </location>
</feature>
<dbReference type="GeneID" id="106009628"/>
<proteinExistence type="predicted"/>
<keyword evidence="2" id="KW-1185">Reference proteome</keyword>
<organism evidence="2 3">
    <name type="scientific">Heterocephalus glaber</name>
    <name type="common">Naked mole rat</name>
    <dbReference type="NCBI Taxonomy" id="10181"/>
    <lineage>
        <taxon>Eukaryota</taxon>
        <taxon>Metazoa</taxon>
        <taxon>Chordata</taxon>
        <taxon>Craniata</taxon>
        <taxon>Vertebrata</taxon>
        <taxon>Euteleostomi</taxon>
        <taxon>Mammalia</taxon>
        <taxon>Eutheria</taxon>
        <taxon>Euarchontoglires</taxon>
        <taxon>Glires</taxon>
        <taxon>Rodentia</taxon>
        <taxon>Hystricomorpha</taxon>
        <taxon>Bathyergidae</taxon>
        <taxon>Heterocephalus</taxon>
    </lineage>
</organism>
<evidence type="ECO:0000256" key="1">
    <source>
        <dbReference type="SAM" id="MobiDB-lite"/>
    </source>
</evidence>
<evidence type="ECO:0000313" key="2">
    <source>
        <dbReference type="Proteomes" id="UP000694906"/>
    </source>
</evidence>
<gene>
    <name evidence="3" type="primary">LOC106009628</name>
</gene>